<name>A0A7J8TQF1_9ROSI</name>
<dbReference type="AlphaFoldDB" id="A0A7J8TQF1"/>
<accession>A0A7J8TQF1</accession>
<dbReference type="EMBL" id="JABFAB010000001">
    <property type="protein sequence ID" value="MBA0640325.1"/>
    <property type="molecule type" value="Genomic_DNA"/>
</dbReference>
<protein>
    <submittedName>
        <fullName evidence="1">Uncharacterized protein</fullName>
    </submittedName>
</protein>
<comment type="caution">
    <text evidence="1">The sequence shown here is derived from an EMBL/GenBank/DDBJ whole genome shotgun (WGS) entry which is preliminary data.</text>
</comment>
<proteinExistence type="predicted"/>
<organism evidence="1 2">
    <name type="scientific">Gossypium klotzschianum</name>
    <dbReference type="NCBI Taxonomy" id="34286"/>
    <lineage>
        <taxon>Eukaryota</taxon>
        <taxon>Viridiplantae</taxon>
        <taxon>Streptophyta</taxon>
        <taxon>Embryophyta</taxon>
        <taxon>Tracheophyta</taxon>
        <taxon>Spermatophyta</taxon>
        <taxon>Magnoliopsida</taxon>
        <taxon>eudicotyledons</taxon>
        <taxon>Gunneridae</taxon>
        <taxon>Pentapetalae</taxon>
        <taxon>rosids</taxon>
        <taxon>malvids</taxon>
        <taxon>Malvales</taxon>
        <taxon>Malvaceae</taxon>
        <taxon>Malvoideae</taxon>
        <taxon>Gossypium</taxon>
    </lineage>
</organism>
<reference evidence="1 2" key="1">
    <citation type="journal article" date="2019" name="Genome Biol. Evol.">
        <title>Insights into the evolution of the New World diploid cottons (Gossypium, subgenus Houzingenia) based on genome sequencing.</title>
        <authorList>
            <person name="Grover C.E."/>
            <person name="Arick M.A. 2nd"/>
            <person name="Thrash A."/>
            <person name="Conover J.L."/>
            <person name="Sanders W.S."/>
            <person name="Peterson D.G."/>
            <person name="Frelichowski J.E."/>
            <person name="Scheffler J.A."/>
            <person name="Scheffler B.E."/>
            <person name="Wendel J.F."/>
        </authorList>
    </citation>
    <scope>NUCLEOTIDE SEQUENCE [LARGE SCALE GENOMIC DNA]</scope>
    <source>
        <strain evidence="1">57</strain>
        <tissue evidence="1">Leaf</tissue>
    </source>
</reference>
<evidence type="ECO:0000313" key="1">
    <source>
        <dbReference type="EMBL" id="MBA0640325.1"/>
    </source>
</evidence>
<gene>
    <name evidence="1" type="ORF">Goklo_023273</name>
</gene>
<dbReference type="Proteomes" id="UP000593573">
    <property type="component" value="Unassembled WGS sequence"/>
</dbReference>
<sequence>MGALLRNPEREYSYFNFPRILCCP</sequence>
<evidence type="ECO:0000313" key="2">
    <source>
        <dbReference type="Proteomes" id="UP000593573"/>
    </source>
</evidence>
<keyword evidence="2" id="KW-1185">Reference proteome</keyword>